<accession>A0A167G0F0</accession>
<dbReference type="Gene3D" id="3.30.70.360">
    <property type="match status" value="1"/>
</dbReference>
<gene>
    <name evidence="1" type="ORF">CALVIDRAFT_415758</name>
</gene>
<reference evidence="1 2" key="1">
    <citation type="journal article" date="2016" name="Mol. Biol. Evol.">
        <title>Comparative Genomics of Early-Diverging Mushroom-Forming Fungi Provides Insights into the Origins of Lignocellulose Decay Capabilities.</title>
        <authorList>
            <person name="Nagy L.G."/>
            <person name="Riley R."/>
            <person name="Tritt A."/>
            <person name="Adam C."/>
            <person name="Daum C."/>
            <person name="Floudas D."/>
            <person name="Sun H."/>
            <person name="Yadav J.S."/>
            <person name="Pangilinan J."/>
            <person name="Larsson K.H."/>
            <person name="Matsuura K."/>
            <person name="Barry K."/>
            <person name="Labutti K."/>
            <person name="Kuo R."/>
            <person name="Ohm R.A."/>
            <person name="Bhattacharya S.S."/>
            <person name="Shirouzu T."/>
            <person name="Yoshinaga Y."/>
            <person name="Martin F.M."/>
            <person name="Grigoriev I.V."/>
            <person name="Hibbett D.S."/>
        </authorList>
    </citation>
    <scope>NUCLEOTIDE SEQUENCE [LARGE SCALE GENOMIC DNA]</scope>
    <source>
        <strain evidence="1 2">TUFC12733</strain>
    </source>
</reference>
<sequence length="130" mass="14536">MVDMVQLLSTLSAGPKALIPSFYENVRHSTKTELESYDFLSKITKKPVSNLRSRWREPSLSIHSLGGSGPPNSTVISHSVPASARPESRIWRHVVMIPGWRLSEKGDTSFSASQFPANENKRSIRTRICN</sequence>
<dbReference type="EMBL" id="KV417354">
    <property type="protein sequence ID" value="KZO90044.1"/>
    <property type="molecule type" value="Genomic_DNA"/>
</dbReference>
<evidence type="ECO:0000313" key="2">
    <source>
        <dbReference type="Proteomes" id="UP000076738"/>
    </source>
</evidence>
<dbReference type="AlphaFoldDB" id="A0A167G0F0"/>
<keyword evidence="2" id="KW-1185">Reference proteome</keyword>
<evidence type="ECO:0000313" key="1">
    <source>
        <dbReference type="EMBL" id="KZO90044.1"/>
    </source>
</evidence>
<dbReference type="STRING" id="1330018.A0A167G0F0"/>
<name>A0A167G0F0_CALVF</name>
<dbReference type="Proteomes" id="UP000076738">
    <property type="component" value="Unassembled WGS sequence"/>
</dbReference>
<proteinExistence type="predicted"/>
<protein>
    <submittedName>
        <fullName evidence="1">Uncharacterized protein</fullName>
    </submittedName>
</protein>
<organism evidence="1 2">
    <name type="scientific">Calocera viscosa (strain TUFC12733)</name>
    <dbReference type="NCBI Taxonomy" id="1330018"/>
    <lineage>
        <taxon>Eukaryota</taxon>
        <taxon>Fungi</taxon>
        <taxon>Dikarya</taxon>
        <taxon>Basidiomycota</taxon>
        <taxon>Agaricomycotina</taxon>
        <taxon>Dacrymycetes</taxon>
        <taxon>Dacrymycetales</taxon>
        <taxon>Dacrymycetaceae</taxon>
        <taxon>Calocera</taxon>
    </lineage>
</organism>